<dbReference type="AlphaFoldDB" id="A0A7R8W6L4"/>
<organism evidence="1">
    <name type="scientific">Cyprideis torosa</name>
    <dbReference type="NCBI Taxonomy" id="163714"/>
    <lineage>
        <taxon>Eukaryota</taxon>
        <taxon>Metazoa</taxon>
        <taxon>Ecdysozoa</taxon>
        <taxon>Arthropoda</taxon>
        <taxon>Crustacea</taxon>
        <taxon>Oligostraca</taxon>
        <taxon>Ostracoda</taxon>
        <taxon>Podocopa</taxon>
        <taxon>Podocopida</taxon>
        <taxon>Cytherocopina</taxon>
        <taxon>Cytheroidea</taxon>
        <taxon>Cytherideidae</taxon>
        <taxon>Cyprideis</taxon>
    </lineage>
</organism>
<gene>
    <name evidence="1" type="ORF">CTOB1V02_LOCUS3845</name>
</gene>
<dbReference type="PANTHER" id="PTHR15002">
    <property type="entry name" value="RIBOSOMAL BIOGENESIS PROTEIN LAS1L"/>
    <property type="match status" value="1"/>
</dbReference>
<dbReference type="PANTHER" id="PTHR15002:SF0">
    <property type="entry name" value="RIBOSOMAL BIOGENESIS PROTEIN LAS1L"/>
    <property type="match status" value="1"/>
</dbReference>
<accession>A0A7R8W6L4</accession>
<dbReference type="GO" id="GO:0090730">
    <property type="term" value="C:Las1 complex"/>
    <property type="evidence" value="ECO:0007669"/>
    <property type="project" value="InterPro"/>
</dbReference>
<dbReference type="GO" id="GO:0004519">
    <property type="term" value="F:endonuclease activity"/>
    <property type="evidence" value="ECO:0007669"/>
    <property type="project" value="InterPro"/>
</dbReference>
<dbReference type="GO" id="GO:0030687">
    <property type="term" value="C:preribosome, large subunit precursor"/>
    <property type="evidence" value="ECO:0007669"/>
    <property type="project" value="TreeGrafter"/>
</dbReference>
<protein>
    <submittedName>
        <fullName evidence="1">Uncharacterized protein</fullName>
    </submittedName>
</protein>
<evidence type="ECO:0000313" key="1">
    <source>
        <dbReference type="EMBL" id="CAD7225917.1"/>
    </source>
</evidence>
<dbReference type="EMBL" id="OB660690">
    <property type="protein sequence ID" value="CAD7225917.1"/>
    <property type="molecule type" value="Genomic_DNA"/>
</dbReference>
<dbReference type="GO" id="GO:0000470">
    <property type="term" value="P:maturation of LSU-rRNA"/>
    <property type="evidence" value="ECO:0007669"/>
    <property type="project" value="TreeGrafter"/>
</dbReference>
<sequence length="423" mass="47601">MKSHPYLSPVPSPCGMRSSVIMRSVPSAAEFLGLRTPLQEAKEQLEEMQLIYSRLYSDSSADHEWASDRIQSLKFRFVRLSVGMECSLRLLRAISAHVSLPPNAHARDADTAESLLALAIVRFIGLVTEKEQKRLKTIPMQSLAREMGIGEDIVNLRHQAAHSELPAVDRLFDAATRAFHWLKREFWELEIKRLQAAVNHMEMKIERESSKVQASQDHLKRALDRYLTLKNMQFQGKEPVNPQELRKALAKAISHLCEAEAVSSTAIDLLLKNLLPSEDQEDDEISPSVETEFFQLWQPLMEGMPRTLLIQLLYALLRYQSTNRAAVRRATEWATFLSSKQSALHVEPADLTHTALLNATLSNTEVLLPSYLQKNSAGTSPEGGGVPPGKRAASAPLQLYAYLPTTNDEAKFIKWPLKSLEDK</sequence>
<dbReference type="Pfam" id="PF04031">
    <property type="entry name" value="Las1"/>
    <property type="match status" value="1"/>
</dbReference>
<name>A0A7R8W6L4_9CRUS</name>
<proteinExistence type="predicted"/>
<feature type="non-terminal residue" evidence="1">
    <location>
        <position position="423"/>
    </location>
</feature>
<dbReference type="GO" id="GO:0000460">
    <property type="term" value="P:maturation of 5.8S rRNA"/>
    <property type="evidence" value="ECO:0007669"/>
    <property type="project" value="TreeGrafter"/>
</dbReference>
<reference evidence="1" key="1">
    <citation type="submission" date="2020-11" db="EMBL/GenBank/DDBJ databases">
        <authorList>
            <person name="Tran Van P."/>
        </authorList>
    </citation>
    <scope>NUCLEOTIDE SEQUENCE</scope>
</reference>
<dbReference type="InterPro" id="IPR007174">
    <property type="entry name" value="Las1"/>
</dbReference>
<dbReference type="OrthoDB" id="6340012at2759"/>